<evidence type="ECO:0000313" key="3">
    <source>
        <dbReference type="Proteomes" id="UP000266506"/>
    </source>
</evidence>
<dbReference type="Proteomes" id="UP000266506">
    <property type="component" value="Unassembled WGS sequence"/>
</dbReference>
<keyword evidence="3" id="KW-1185">Reference proteome</keyword>
<dbReference type="EMBL" id="QXEV01000018">
    <property type="protein sequence ID" value="RIA75504.1"/>
    <property type="molecule type" value="Genomic_DNA"/>
</dbReference>
<dbReference type="InParanoid" id="A0A397S001"/>
<dbReference type="InterPro" id="IPR025164">
    <property type="entry name" value="Toastrack_DUF4097"/>
</dbReference>
<organism evidence="2 3">
    <name type="scientific">Anaeroplasma bactoclasticum</name>
    <dbReference type="NCBI Taxonomy" id="2088"/>
    <lineage>
        <taxon>Bacteria</taxon>
        <taxon>Bacillati</taxon>
        <taxon>Mycoplasmatota</taxon>
        <taxon>Mollicutes</taxon>
        <taxon>Anaeroplasmatales</taxon>
        <taxon>Anaeroplasmataceae</taxon>
        <taxon>Anaeroplasma</taxon>
    </lineage>
</organism>
<gene>
    <name evidence="2" type="ORF">EI71_01472</name>
</gene>
<accession>A0A397S001</accession>
<dbReference type="Pfam" id="PF13349">
    <property type="entry name" value="DUF4097"/>
    <property type="match status" value="1"/>
</dbReference>
<sequence>MKDSFLNELEEKLRAENVSNVSEIVNKYSKRYDFGLESGLSEEEIENMLGSVDEIVNLYKTETRYEYKESFGNLKLNVSTVTDNVEFERSKDNEVHVYFENIDENSYEISKTDKEISVSYINKKFFGLNRRRPGTITVALPQGLSLGKTHLSTVSGDINSDIDLDSEYLTIEMVSGDSELKRIASREIKIHVVSGDFEIDEITTTRIEVSTVSGDIEIEKLYADELNSSSVSGDIDIKEASRTMKVKSSSISGSIKINETKYKNFDDKMKEF</sequence>
<dbReference type="AlphaFoldDB" id="A0A397S001"/>
<reference evidence="2 3" key="1">
    <citation type="submission" date="2018-08" db="EMBL/GenBank/DDBJ databases">
        <title>Genomic Encyclopedia of Archaeal and Bacterial Type Strains, Phase II (KMG-II): from individual species to whole genera.</title>
        <authorList>
            <person name="Goeker M."/>
        </authorList>
    </citation>
    <scope>NUCLEOTIDE SEQUENCE [LARGE SCALE GENOMIC DNA]</scope>
    <source>
        <strain evidence="2 3">ATCC 27112</strain>
    </source>
</reference>
<name>A0A397S001_9MOLU</name>
<proteinExistence type="predicted"/>
<dbReference type="RefSeq" id="WP_119016592.1">
    <property type="nucleotide sequence ID" value="NZ_QXEV01000018.1"/>
</dbReference>
<feature type="domain" description="DUF4097" evidence="1">
    <location>
        <begin position="75"/>
        <end position="258"/>
    </location>
</feature>
<comment type="caution">
    <text evidence="2">The sequence shown here is derived from an EMBL/GenBank/DDBJ whole genome shotgun (WGS) entry which is preliminary data.</text>
</comment>
<evidence type="ECO:0000313" key="2">
    <source>
        <dbReference type="EMBL" id="RIA75504.1"/>
    </source>
</evidence>
<evidence type="ECO:0000259" key="1">
    <source>
        <dbReference type="Pfam" id="PF13349"/>
    </source>
</evidence>
<protein>
    <submittedName>
        <fullName evidence="2">Uncharacterized protein DUF1700</fullName>
    </submittedName>
</protein>